<feature type="region of interest" description="Disordered" evidence="1">
    <location>
        <begin position="707"/>
        <end position="753"/>
    </location>
</feature>
<feature type="compositionally biased region" description="Basic and acidic residues" evidence="1">
    <location>
        <begin position="168"/>
        <end position="180"/>
    </location>
</feature>
<dbReference type="Pfam" id="PF03564">
    <property type="entry name" value="DUF1759"/>
    <property type="match status" value="1"/>
</dbReference>
<protein>
    <recommendedName>
        <fullName evidence="4">Peptidase A2 domain-containing protein</fullName>
    </recommendedName>
</protein>
<feature type="compositionally biased region" description="Low complexity" evidence="1">
    <location>
        <begin position="251"/>
        <end position="265"/>
    </location>
</feature>
<dbReference type="CDD" id="cd00303">
    <property type="entry name" value="retropepsin_like"/>
    <property type="match status" value="1"/>
</dbReference>
<name>A0A164L325_9CRUS</name>
<feature type="compositionally biased region" description="Polar residues" evidence="1">
    <location>
        <begin position="1316"/>
        <end position="1325"/>
    </location>
</feature>
<proteinExistence type="predicted"/>
<dbReference type="InterPro" id="IPR021109">
    <property type="entry name" value="Peptidase_aspartic_dom_sf"/>
</dbReference>
<gene>
    <name evidence="2" type="ORF">APZ42_033447</name>
</gene>
<feature type="compositionally biased region" description="Acidic residues" evidence="1">
    <location>
        <begin position="1329"/>
        <end position="1345"/>
    </location>
</feature>
<dbReference type="EMBL" id="LRGB01003214">
    <property type="protein sequence ID" value="KZS03751.1"/>
    <property type="molecule type" value="Genomic_DNA"/>
</dbReference>
<dbReference type="PANTHER" id="PTHR47331">
    <property type="entry name" value="PHD-TYPE DOMAIN-CONTAINING PROTEIN"/>
    <property type="match status" value="1"/>
</dbReference>
<keyword evidence="3" id="KW-1185">Reference proteome</keyword>
<dbReference type="Gene3D" id="2.40.70.10">
    <property type="entry name" value="Acid Proteases"/>
    <property type="match status" value="1"/>
</dbReference>
<accession>A0A164L325</accession>
<feature type="region of interest" description="Disordered" evidence="1">
    <location>
        <begin position="1309"/>
        <end position="1345"/>
    </location>
</feature>
<evidence type="ECO:0000313" key="2">
    <source>
        <dbReference type="EMBL" id="KZS03751.1"/>
    </source>
</evidence>
<dbReference type="PANTHER" id="PTHR47331:SF1">
    <property type="entry name" value="GAG-LIKE PROTEIN"/>
    <property type="match status" value="1"/>
</dbReference>
<evidence type="ECO:0008006" key="4">
    <source>
        <dbReference type="Google" id="ProtNLM"/>
    </source>
</evidence>
<comment type="caution">
    <text evidence="2">The sequence shown here is derived from an EMBL/GenBank/DDBJ whole genome shotgun (WGS) entry which is preliminary data.</text>
</comment>
<dbReference type="OrthoDB" id="6375076at2759"/>
<feature type="region of interest" description="Disordered" evidence="1">
    <location>
        <begin position="239"/>
        <end position="273"/>
    </location>
</feature>
<feature type="region of interest" description="Disordered" evidence="1">
    <location>
        <begin position="155"/>
        <end position="180"/>
    </location>
</feature>
<reference evidence="2 3" key="1">
    <citation type="submission" date="2016-03" db="EMBL/GenBank/DDBJ databases">
        <title>EvidentialGene: Evidence-directed Construction of Genes on Genomes.</title>
        <authorList>
            <person name="Gilbert D.G."/>
            <person name="Choi J.-H."/>
            <person name="Mockaitis K."/>
            <person name="Colbourne J."/>
            <person name="Pfrender M."/>
        </authorList>
    </citation>
    <scope>NUCLEOTIDE SEQUENCE [LARGE SCALE GENOMIC DNA]</scope>
    <source>
        <strain evidence="2 3">Xinb3</strain>
        <tissue evidence="2">Complete organism</tissue>
    </source>
</reference>
<dbReference type="InterPro" id="IPR005312">
    <property type="entry name" value="DUF1759"/>
</dbReference>
<organism evidence="2 3">
    <name type="scientific">Daphnia magna</name>
    <dbReference type="NCBI Taxonomy" id="35525"/>
    <lineage>
        <taxon>Eukaryota</taxon>
        <taxon>Metazoa</taxon>
        <taxon>Ecdysozoa</taxon>
        <taxon>Arthropoda</taxon>
        <taxon>Crustacea</taxon>
        <taxon>Branchiopoda</taxon>
        <taxon>Diplostraca</taxon>
        <taxon>Cladocera</taxon>
        <taxon>Anomopoda</taxon>
        <taxon>Daphniidae</taxon>
        <taxon>Daphnia</taxon>
    </lineage>
</organism>
<dbReference type="Proteomes" id="UP000076858">
    <property type="component" value="Unassembled WGS sequence"/>
</dbReference>
<evidence type="ECO:0000313" key="3">
    <source>
        <dbReference type="Proteomes" id="UP000076858"/>
    </source>
</evidence>
<sequence>MSQTPLSLPTIGEDTELYDWETTNDLVRLKRSRTTGKSIHTKSGNRLQTAIRVGDDCDIIRPLRAIYVRDFEELEGIHDRFLQLSAPDLSDEAIKGEEDWLQAVIYVHKAVLAVCDNYLGKFTNRRTESISSRHSSRASNVSSARVKIQEAERLQKEVEPKFQQAEDEAARRASEDATLRRAEDYQRKVAADRQQRELKAQIEPQRLSGAILKRQINETICDESNPPYPVQVTSSVPSNIPLTKSLPPPTSAVSSSSQTASSRSQDQIAAPNVIRVTTTSSNLSVSTSATPMIGSHHPKSLTPPRLFTPSVPVMTPKPIATAIEAITPNKSSNNPTVTSITQRNVPAAAVPMPVPIPTFVTPPAQSVNVTTSQSTIGAAAQLSYAVSNSAPNTASYVSTVTSSATQTAHRQTHAGLRQQAQPLTFSTGFAPYTEYRYEPVNHWQPVPPAGSSAPSLFLPAQSYCTPLPTSMPLPGNVMTPPLFPSGSPSHTVPPQGSMNRPRVYTPDAWIHTLEEPNATLGRSGVKPPRMKAPSFDGDPRHWPMFIQMFKVFVHDAMSSDAERIAYLYDALTPVIRKDIGGALLNPGLYQHAFSELHKRYGNAQIVSQACTSSLLKLQPFRDNDYKALRAFSADLHSVVATLQLGGYGLELHSHATLSQLVSKLPPALRSRWGEKSWSMQPHLSTVEDLDKWLDGVPMAEYSIRAGFAETPQPRLSKKPTDGKQRGTPSHNVFNTTTDKTDKSDQSRCPGCKSTHPHHLKDCRHFKSVPVEKRAAIVKESNACLRCLGRDHLSRECRRTERCNQANCDGVHHPLLYGAPRLYPKTGSPKTAGFSGSVATGSTKRTLLPIVPVILRANGKETHLFALLDGGSEISVIKKEKATLLGLEGRTERVITKTVDGESRPTTHKIVKFDISSLDGRFTFNIMDVHVMDTFRLNKNSIDLTSLSKKWPHLAHVPIHSVLDEDVAILIGQDHPAAIEIFETRKDPYHQRAPRAYLTAFGWYVAGPAARPEDESRNCFHLSLAENRCDTLLQQFIEFDFFGTKPNVRSAHVQANGTERHRPVHQLLDHFEILDHPRHVLHCVPTRGYAVGYGRGSRGEKGTQVTTKLPDGIAAGPVAEYRSSQSYSSLNQLTPRQPQAESSVGMGQIQQLLTKILRELAKNREDYNALMHKLVSIETKLVNLQDTTSGNNKTKEDMPFPLPITDVADIVPLEDCLKGNKAFYRQLVALIGGLGGSSLSDAVRRAWTSIFSLQVRAACNWGEKMSNGKQKNGVYGIKGVLQFADAKESDLEQETKNFLKRAPEQVKFALGKDESIPSRQTTTPTAINVEDPDEEIPDEVPEFDPN</sequence>
<evidence type="ECO:0000256" key="1">
    <source>
        <dbReference type="SAM" id="MobiDB-lite"/>
    </source>
</evidence>